<dbReference type="Proteomes" id="UP000825729">
    <property type="component" value="Unassembled WGS sequence"/>
</dbReference>
<organism evidence="1 2">
    <name type="scientific">Aristolochia fimbriata</name>
    <name type="common">White veined hardy Dutchman's pipe vine</name>
    <dbReference type="NCBI Taxonomy" id="158543"/>
    <lineage>
        <taxon>Eukaryota</taxon>
        <taxon>Viridiplantae</taxon>
        <taxon>Streptophyta</taxon>
        <taxon>Embryophyta</taxon>
        <taxon>Tracheophyta</taxon>
        <taxon>Spermatophyta</taxon>
        <taxon>Magnoliopsida</taxon>
        <taxon>Magnoliidae</taxon>
        <taxon>Piperales</taxon>
        <taxon>Aristolochiaceae</taxon>
        <taxon>Aristolochia</taxon>
    </lineage>
</organism>
<gene>
    <name evidence="1" type="ORF">H6P81_019482</name>
</gene>
<dbReference type="EMBL" id="JAINDJ010000008">
    <property type="protein sequence ID" value="KAG9439317.1"/>
    <property type="molecule type" value="Genomic_DNA"/>
</dbReference>
<sequence length="72" mass="7854">MGPTMVHPRLLCEPGKKTSADAVTPHRAVSLFPLGPIVSADPELLRGHRVVSRDLVGAIRGVNVNRETYRKI</sequence>
<accession>A0AAV7DVK9</accession>
<reference evidence="1 2" key="1">
    <citation type="submission" date="2021-07" db="EMBL/GenBank/DDBJ databases">
        <title>The Aristolochia fimbriata genome: insights into angiosperm evolution, floral development and chemical biosynthesis.</title>
        <authorList>
            <person name="Jiao Y."/>
        </authorList>
    </citation>
    <scope>NUCLEOTIDE SEQUENCE [LARGE SCALE GENOMIC DNA]</scope>
    <source>
        <strain evidence="1">IBCAS-2021</strain>
        <tissue evidence="1">Leaf</tissue>
    </source>
</reference>
<comment type="caution">
    <text evidence="1">The sequence shown here is derived from an EMBL/GenBank/DDBJ whole genome shotgun (WGS) entry which is preliminary data.</text>
</comment>
<keyword evidence="2" id="KW-1185">Reference proteome</keyword>
<name>A0AAV7DVK9_ARIFI</name>
<evidence type="ECO:0000313" key="2">
    <source>
        <dbReference type="Proteomes" id="UP000825729"/>
    </source>
</evidence>
<dbReference type="AlphaFoldDB" id="A0AAV7DVK9"/>
<proteinExistence type="predicted"/>
<evidence type="ECO:0000313" key="1">
    <source>
        <dbReference type="EMBL" id="KAG9439317.1"/>
    </source>
</evidence>
<protein>
    <submittedName>
        <fullName evidence="1">Uncharacterized protein</fullName>
    </submittedName>
</protein>